<keyword evidence="6" id="KW-1185">Reference proteome</keyword>
<dbReference type="HOGENOM" id="CLU_660627_0_0_1"/>
<dbReference type="OrthoDB" id="2571985at2759"/>
<name>A0A072PH38_9EURO</name>
<keyword evidence="1" id="KW-0805">Transcription regulation</keyword>
<dbReference type="GO" id="GO:0008270">
    <property type="term" value="F:zinc ion binding"/>
    <property type="evidence" value="ECO:0007669"/>
    <property type="project" value="InterPro"/>
</dbReference>
<dbReference type="AlphaFoldDB" id="A0A072PH38"/>
<proteinExistence type="predicted"/>
<sequence length="416" mass="47578">MSLGALTREWDEDTRYTMNRFDWSRKLFKLATIALGDFPGSNELESIQAYVIMAKVCQNELNPNLAYMYLGHAIRTSLSAGYNRRSSSPSPRDQEISRTWWGLFSLEMETSFALGRPDSLGLEIYHSRSLPEVDESPTAIIACMVDLAKIVRKVSTSVYLSNDSIAQKFRAAEKIETELDQWISGLPQIIKPEFLEPMGGDTCLKSKIPMWANRQGHTLGFRFYNIKMVLYRPFLLYTVHEHRECRADFDEAVTKCVAAATRTIEFMNYMYCNFSYFRTWWYNTTYTLYAASIIVFYAQKTATLLELQGLLRLVDMSVGILKTMDENTVAKKAADLVEKTAMRIRERESRSDVDPLQNNEFTAQSSAADNSDGVSGAPFEQFAYDPFDDNQLDFMTQLFPLLSGDDVMWSENNDPL</sequence>
<dbReference type="CDD" id="cd12148">
    <property type="entry name" value="fungal_TF_MHR"/>
    <property type="match status" value="1"/>
</dbReference>
<dbReference type="SMART" id="SM00906">
    <property type="entry name" value="Fungal_trans"/>
    <property type="match status" value="1"/>
</dbReference>
<dbReference type="GO" id="GO:0005634">
    <property type="term" value="C:nucleus"/>
    <property type="evidence" value="ECO:0007669"/>
    <property type="project" value="TreeGrafter"/>
</dbReference>
<feature type="domain" description="Xylanolytic transcriptional activator regulatory" evidence="4">
    <location>
        <begin position="66"/>
        <end position="137"/>
    </location>
</feature>
<dbReference type="GO" id="GO:0000978">
    <property type="term" value="F:RNA polymerase II cis-regulatory region sequence-specific DNA binding"/>
    <property type="evidence" value="ECO:0007669"/>
    <property type="project" value="TreeGrafter"/>
</dbReference>
<dbReference type="GO" id="GO:0000435">
    <property type="term" value="P:positive regulation of transcription from RNA polymerase II promoter by galactose"/>
    <property type="evidence" value="ECO:0007669"/>
    <property type="project" value="TreeGrafter"/>
</dbReference>
<dbReference type="PANTHER" id="PTHR47424">
    <property type="entry name" value="REGULATORY PROTEIN GAL4"/>
    <property type="match status" value="1"/>
</dbReference>
<comment type="caution">
    <text evidence="5">The sequence shown here is derived from an EMBL/GenBank/DDBJ whole genome shotgun (WGS) entry which is preliminary data.</text>
</comment>
<dbReference type="GO" id="GO:0000981">
    <property type="term" value="F:DNA-binding transcription factor activity, RNA polymerase II-specific"/>
    <property type="evidence" value="ECO:0007669"/>
    <property type="project" value="TreeGrafter"/>
</dbReference>
<reference evidence="5 6" key="1">
    <citation type="submission" date="2013-03" db="EMBL/GenBank/DDBJ databases">
        <title>The Genome Sequence of Exophiala aquamarina CBS 119918.</title>
        <authorList>
            <consortium name="The Broad Institute Genomics Platform"/>
            <person name="Cuomo C."/>
            <person name="de Hoog S."/>
            <person name="Gorbushina A."/>
            <person name="Walker B."/>
            <person name="Young S.K."/>
            <person name="Zeng Q."/>
            <person name="Gargeya S."/>
            <person name="Fitzgerald M."/>
            <person name="Haas B."/>
            <person name="Abouelleil A."/>
            <person name="Allen A.W."/>
            <person name="Alvarado L."/>
            <person name="Arachchi H.M."/>
            <person name="Berlin A.M."/>
            <person name="Chapman S.B."/>
            <person name="Gainer-Dewar J."/>
            <person name="Goldberg J."/>
            <person name="Griggs A."/>
            <person name="Gujja S."/>
            <person name="Hansen M."/>
            <person name="Howarth C."/>
            <person name="Imamovic A."/>
            <person name="Ireland A."/>
            <person name="Larimer J."/>
            <person name="McCowan C."/>
            <person name="Murphy C."/>
            <person name="Pearson M."/>
            <person name="Poon T.W."/>
            <person name="Priest M."/>
            <person name="Roberts A."/>
            <person name="Saif S."/>
            <person name="Shea T."/>
            <person name="Sisk P."/>
            <person name="Sykes S."/>
            <person name="Wortman J."/>
            <person name="Nusbaum C."/>
            <person name="Birren B."/>
        </authorList>
    </citation>
    <scope>NUCLEOTIDE SEQUENCE [LARGE SCALE GENOMIC DNA]</scope>
    <source>
        <strain evidence="5 6">CBS 119918</strain>
    </source>
</reference>
<dbReference type="PANTHER" id="PTHR47424:SF15">
    <property type="entry name" value="ZN(II)2CYS6 TRANSCRIPTION FACTOR (EUROFUNG)"/>
    <property type="match status" value="1"/>
</dbReference>
<evidence type="ECO:0000256" key="1">
    <source>
        <dbReference type="ARBA" id="ARBA00023015"/>
    </source>
</evidence>
<dbReference type="STRING" id="1182545.A0A072PH38"/>
<accession>A0A072PH38</accession>
<evidence type="ECO:0000256" key="2">
    <source>
        <dbReference type="ARBA" id="ARBA00023163"/>
    </source>
</evidence>
<keyword evidence="3" id="KW-0539">Nucleus</keyword>
<dbReference type="InterPro" id="IPR007219">
    <property type="entry name" value="XnlR_reg_dom"/>
</dbReference>
<dbReference type="InterPro" id="IPR051127">
    <property type="entry name" value="Fungal_SecMet_Regulators"/>
</dbReference>
<gene>
    <name evidence="5" type="ORF">A1O9_06549</name>
</gene>
<evidence type="ECO:0000313" key="5">
    <source>
        <dbReference type="EMBL" id="KEF58623.1"/>
    </source>
</evidence>
<dbReference type="Proteomes" id="UP000027920">
    <property type="component" value="Unassembled WGS sequence"/>
</dbReference>
<protein>
    <recommendedName>
        <fullName evidence="4">Xylanolytic transcriptional activator regulatory domain-containing protein</fullName>
    </recommendedName>
</protein>
<dbReference type="GeneID" id="25281466"/>
<dbReference type="VEuPathDB" id="FungiDB:A1O9_06549"/>
<evidence type="ECO:0000259" key="4">
    <source>
        <dbReference type="SMART" id="SM00906"/>
    </source>
</evidence>
<dbReference type="Pfam" id="PF04082">
    <property type="entry name" value="Fungal_trans"/>
    <property type="match status" value="1"/>
</dbReference>
<keyword evidence="2" id="KW-0804">Transcription</keyword>
<dbReference type="RefSeq" id="XP_013261213.1">
    <property type="nucleotide sequence ID" value="XM_013405759.1"/>
</dbReference>
<evidence type="ECO:0000256" key="3">
    <source>
        <dbReference type="ARBA" id="ARBA00023242"/>
    </source>
</evidence>
<dbReference type="EMBL" id="AMGV01000004">
    <property type="protein sequence ID" value="KEF58623.1"/>
    <property type="molecule type" value="Genomic_DNA"/>
</dbReference>
<evidence type="ECO:0000313" key="6">
    <source>
        <dbReference type="Proteomes" id="UP000027920"/>
    </source>
</evidence>
<dbReference type="GO" id="GO:0006351">
    <property type="term" value="P:DNA-templated transcription"/>
    <property type="evidence" value="ECO:0007669"/>
    <property type="project" value="InterPro"/>
</dbReference>
<organism evidence="5 6">
    <name type="scientific">Exophiala aquamarina CBS 119918</name>
    <dbReference type="NCBI Taxonomy" id="1182545"/>
    <lineage>
        <taxon>Eukaryota</taxon>
        <taxon>Fungi</taxon>
        <taxon>Dikarya</taxon>
        <taxon>Ascomycota</taxon>
        <taxon>Pezizomycotina</taxon>
        <taxon>Eurotiomycetes</taxon>
        <taxon>Chaetothyriomycetidae</taxon>
        <taxon>Chaetothyriales</taxon>
        <taxon>Herpotrichiellaceae</taxon>
        <taxon>Exophiala</taxon>
    </lineage>
</organism>